<dbReference type="RefSeq" id="WP_219373715.1">
    <property type="nucleotide sequence ID" value="NZ_CP080035.1"/>
</dbReference>
<dbReference type="EMBL" id="CP080035">
    <property type="protein sequence ID" value="QYC12398.1"/>
    <property type="molecule type" value="Genomic_DNA"/>
</dbReference>
<reference evidence="3 4" key="1">
    <citation type="submission" date="2021-07" db="EMBL/GenBank/DDBJ databases">
        <title>Isolation and characterization of bacteria from a gold mining with a capacity of golden bioaccumulation.</title>
        <authorList>
            <person name="Yang X.J."/>
        </authorList>
    </citation>
    <scope>NUCLEOTIDE SEQUENCE [LARGE SCALE GENOMIC DNA]</scope>
    <source>
        <strain evidence="3 4">Au29</strain>
        <plasmid evidence="3 4">unnamed1</plasmid>
    </source>
</reference>
<dbReference type="InterPro" id="IPR001387">
    <property type="entry name" value="Cro/C1-type_HTH"/>
</dbReference>
<protein>
    <submittedName>
        <fullName evidence="3">Helix-turn-helix domain-containing protein</fullName>
    </submittedName>
</protein>
<evidence type="ECO:0000256" key="1">
    <source>
        <dbReference type="ARBA" id="ARBA00023125"/>
    </source>
</evidence>
<accession>A0ABX8TMF2</accession>
<dbReference type="GeneID" id="94377253"/>
<evidence type="ECO:0000313" key="3">
    <source>
        <dbReference type="EMBL" id="QYC12398.1"/>
    </source>
</evidence>
<organism evidence="3 4">
    <name type="scientific">Brevundimonas nasdae</name>
    <dbReference type="NCBI Taxonomy" id="172043"/>
    <lineage>
        <taxon>Bacteria</taxon>
        <taxon>Pseudomonadati</taxon>
        <taxon>Pseudomonadota</taxon>
        <taxon>Alphaproteobacteria</taxon>
        <taxon>Caulobacterales</taxon>
        <taxon>Caulobacteraceae</taxon>
        <taxon>Brevundimonas</taxon>
    </lineage>
</organism>
<gene>
    <name evidence="3" type="ORF">KWG56_18315</name>
</gene>
<sequence>MARSRPAIPSQALVDPVDIEIGGRVRARREALRITQAQLANGVGVTFQQVQKYERGNNRISSARLLRIAAVLKTTGSDLLGELEHANGPSAMIAQPGAARLLAGYSILSRDKQAALLTLVEGMAA</sequence>
<dbReference type="Pfam" id="PF01381">
    <property type="entry name" value="HTH_3"/>
    <property type="match status" value="1"/>
</dbReference>
<feature type="domain" description="HTH cro/C1-type" evidence="2">
    <location>
        <begin position="25"/>
        <end position="79"/>
    </location>
</feature>
<name>A0ABX8TMF2_9CAUL</name>
<dbReference type="CDD" id="cd00093">
    <property type="entry name" value="HTH_XRE"/>
    <property type="match status" value="1"/>
</dbReference>
<evidence type="ECO:0000313" key="4">
    <source>
        <dbReference type="Proteomes" id="UP000824334"/>
    </source>
</evidence>
<dbReference type="PANTHER" id="PTHR46558:SF11">
    <property type="entry name" value="HTH-TYPE TRANSCRIPTIONAL REGULATOR XRE"/>
    <property type="match status" value="1"/>
</dbReference>
<dbReference type="Proteomes" id="UP000824334">
    <property type="component" value="Plasmid unnamed1"/>
</dbReference>
<dbReference type="PROSITE" id="PS50943">
    <property type="entry name" value="HTH_CROC1"/>
    <property type="match status" value="1"/>
</dbReference>
<keyword evidence="4" id="KW-1185">Reference proteome</keyword>
<keyword evidence="3" id="KW-0614">Plasmid</keyword>
<evidence type="ECO:0000259" key="2">
    <source>
        <dbReference type="PROSITE" id="PS50943"/>
    </source>
</evidence>
<dbReference type="PANTHER" id="PTHR46558">
    <property type="entry name" value="TRACRIPTIONAL REGULATORY PROTEIN-RELATED-RELATED"/>
    <property type="match status" value="1"/>
</dbReference>
<keyword evidence="1" id="KW-0238">DNA-binding</keyword>
<proteinExistence type="predicted"/>
<geneLocation type="plasmid" evidence="3 4">
    <name>unnamed1</name>
</geneLocation>
<dbReference type="SMART" id="SM00530">
    <property type="entry name" value="HTH_XRE"/>
    <property type="match status" value="1"/>
</dbReference>